<proteinExistence type="predicted"/>
<organism evidence="4 5">
    <name type="scientific">Adineta ricciae</name>
    <name type="common">Rotifer</name>
    <dbReference type="NCBI Taxonomy" id="249248"/>
    <lineage>
        <taxon>Eukaryota</taxon>
        <taxon>Metazoa</taxon>
        <taxon>Spiralia</taxon>
        <taxon>Gnathifera</taxon>
        <taxon>Rotifera</taxon>
        <taxon>Eurotatoria</taxon>
        <taxon>Bdelloidea</taxon>
        <taxon>Adinetida</taxon>
        <taxon>Adinetidae</taxon>
        <taxon>Adineta</taxon>
    </lineage>
</organism>
<evidence type="ECO:0000256" key="2">
    <source>
        <dbReference type="SAM" id="MobiDB-lite"/>
    </source>
</evidence>
<evidence type="ECO:0000313" key="4">
    <source>
        <dbReference type="EMBL" id="CAF0781961.1"/>
    </source>
</evidence>
<reference evidence="4" key="1">
    <citation type="submission" date="2021-02" db="EMBL/GenBank/DDBJ databases">
        <authorList>
            <person name="Nowell W R."/>
        </authorList>
    </citation>
    <scope>NUCLEOTIDE SEQUENCE</scope>
</reference>
<dbReference type="Proteomes" id="UP000663828">
    <property type="component" value="Unassembled WGS sequence"/>
</dbReference>
<keyword evidence="1" id="KW-0106">Calcium</keyword>
<dbReference type="SUPFAM" id="SSF47473">
    <property type="entry name" value="EF-hand"/>
    <property type="match status" value="1"/>
</dbReference>
<dbReference type="EMBL" id="CAJNOR010000066">
    <property type="protein sequence ID" value="CAF0781961.1"/>
    <property type="molecule type" value="Genomic_DNA"/>
</dbReference>
<feature type="compositionally biased region" description="Low complexity" evidence="2">
    <location>
        <begin position="125"/>
        <end position="134"/>
    </location>
</feature>
<evidence type="ECO:0000259" key="3">
    <source>
        <dbReference type="PROSITE" id="PS50222"/>
    </source>
</evidence>
<dbReference type="PROSITE" id="PS00018">
    <property type="entry name" value="EF_HAND_1"/>
    <property type="match status" value="2"/>
</dbReference>
<keyword evidence="5" id="KW-1185">Reference proteome</keyword>
<evidence type="ECO:0000313" key="5">
    <source>
        <dbReference type="Proteomes" id="UP000663828"/>
    </source>
</evidence>
<dbReference type="GO" id="GO:0005509">
    <property type="term" value="F:calcium ion binding"/>
    <property type="evidence" value="ECO:0007669"/>
    <property type="project" value="InterPro"/>
</dbReference>
<name>A0A813RK08_ADIRI</name>
<comment type="caution">
    <text evidence="4">The sequence shown here is derived from an EMBL/GenBank/DDBJ whole genome shotgun (WGS) entry which is preliminary data.</text>
</comment>
<dbReference type="AlphaFoldDB" id="A0A813RK08"/>
<dbReference type="CDD" id="cd00051">
    <property type="entry name" value="EFh"/>
    <property type="match status" value="1"/>
</dbReference>
<sequence length="342" mass="38548">MENLAKLTQDDINNGALNRMLVNAGIPDVQQYVKDFHHETEELIVEEFQHPDSNKVKDNEPIISPTDLQHWIKGFQVRLDDSVPPTTSEQQQQQQPKPSGPTDLRSWMQHMTPNGVHAPMIPESQQQQQQQQQQPNVPTDLRSWMQRMTPGGVHSPNETSINTTTPSIAATDDSSAVTGNLSTWLNDWSKQLTEQPPPVSLDSWLQRLVPNDVHEPLAKSNTSKNRLNTYLDAAQQVLSKHGYDVSTQVKPTVQPKTGKFGNVKQMYFLWKVLDKNNDRRITVEDVEIMLQEMGLGFVSKYVAKALFEMVDTDHDGALQFRDFIAMMGLLKELVGAMGSAKA</sequence>
<feature type="domain" description="EF-hand" evidence="3">
    <location>
        <begin position="303"/>
        <end position="333"/>
    </location>
</feature>
<accession>A0A813RK08</accession>
<dbReference type="Gene3D" id="1.10.238.10">
    <property type="entry name" value="EF-hand"/>
    <property type="match status" value="1"/>
</dbReference>
<dbReference type="InterPro" id="IPR018247">
    <property type="entry name" value="EF_Hand_1_Ca_BS"/>
</dbReference>
<dbReference type="SMART" id="SM00054">
    <property type="entry name" value="EFh"/>
    <property type="match status" value="2"/>
</dbReference>
<feature type="region of interest" description="Disordered" evidence="2">
    <location>
        <begin position="80"/>
        <end position="138"/>
    </location>
</feature>
<dbReference type="Pfam" id="PF13499">
    <property type="entry name" value="EF-hand_7"/>
    <property type="match status" value="1"/>
</dbReference>
<dbReference type="PROSITE" id="PS50222">
    <property type="entry name" value="EF_HAND_2"/>
    <property type="match status" value="2"/>
</dbReference>
<evidence type="ECO:0000256" key="1">
    <source>
        <dbReference type="ARBA" id="ARBA00022837"/>
    </source>
</evidence>
<gene>
    <name evidence="4" type="ORF">XAT740_LOCUS2020</name>
</gene>
<dbReference type="InterPro" id="IPR002048">
    <property type="entry name" value="EF_hand_dom"/>
</dbReference>
<feature type="domain" description="EF-hand" evidence="3">
    <location>
        <begin position="261"/>
        <end position="296"/>
    </location>
</feature>
<protein>
    <recommendedName>
        <fullName evidence="3">EF-hand domain-containing protein</fullName>
    </recommendedName>
</protein>
<dbReference type="InterPro" id="IPR011992">
    <property type="entry name" value="EF-hand-dom_pair"/>
</dbReference>